<dbReference type="Pfam" id="PF11742">
    <property type="entry name" value="DUF3302"/>
    <property type="match status" value="1"/>
</dbReference>
<feature type="transmembrane region" description="Helical" evidence="1">
    <location>
        <begin position="43"/>
        <end position="61"/>
    </location>
</feature>
<dbReference type="AlphaFoldDB" id="A0A1T5JLB0"/>
<proteinExistence type="predicted"/>
<evidence type="ECO:0000313" key="3">
    <source>
        <dbReference type="Proteomes" id="UP000190341"/>
    </source>
</evidence>
<name>A0A1T5JLB0_9GAMM</name>
<keyword evidence="3" id="KW-1185">Reference proteome</keyword>
<dbReference type="InterPro" id="IPR011223">
    <property type="entry name" value="UCP028770"/>
</dbReference>
<organism evidence="2 3">
    <name type="scientific">Pseudoxanthomonas indica</name>
    <dbReference type="NCBI Taxonomy" id="428993"/>
    <lineage>
        <taxon>Bacteria</taxon>
        <taxon>Pseudomonadati</taxon>
        <taxon>Pseudomonadota</taxon>
        <taxon>Gammaproteobacteria</taxon>
        <taxon>Lysobacterales</taxon>
        <taxon>Lysobacteraceae</taxon>
        <taxon>Pseudoxanthomonas</taxon>
    </lineage>
</organism>
<keyword evidence="1" id="KW-0472">Membrane</keyword>
<protein>
    <recommendedName>
        <fullName evidence="4">DUF3302 domain-containing protein</fullName>
    </recommendedName>
</protein>
<evidence type="ECO:0008006" key="4">
    <source>
        <dbReference type="Google" id="ProtNLM"/>
    </source>
</evidence>
<keyword evidence="1" id="KW-1133">Transmembrane helix</keyword>
<reference evidence="2 3" key="1">
    <citation type="submission" date="2017-02" db="EMBL/GenBank/DDBJ databases">
        <authorList>
            <person name="Peterson S.W."/>
        </authorList>
    </citation>
    <scope>NUCLEOTIDE SEQUENCE [LARGE SCALE GENOMIC DNA]</scope>
    <source>
        <strain evidence="2 3">P15</strain>
    </source>
</reference>
<accession>A0A1T5JLB0</accession>
<dbReference type="STRING" id="428993.SAMN06296058_0873"/>
<dbReference type="Proteomes" id="UP000190341">
    <property type="component" value="Unassembled WGS sequence"/>
</dbReference>
<gene>
    <name evidence="2" type="ORF">SAMN06296058_0873</name>
</gene>
<keyword evidence="1" id="KW-0812">Transmembrane</keyword>
<evidence type="ECO:0000313" key="2">
    <source>
        <dbReference type="EMBL" id="SKC52042.1"/>
    </source>
</evidence>
<evidence type="ECO:0000256" key="1">
    <source>
        <dbReference type="SAM" id="Phobius"/>
    </source>
</evidence>
<dbReference type="EMBL" id="FUZV01000001">
    <property type="protein sequence ID" value="SKC52042.1"/>
    <property type="molecule type" value="Genomic_DNA"/>
</dbReference>
<feature type="transmembrane region" description="Helical" evidence="1">
    <location>
        <begin position="82"/>
        <end position="104"/>
    </location>
</feature>
<feature type="transmembrane region" description="Helical" evidence="1">
    <location>
        <begin position="12"/>
        <end position="31"/>
    </location>
</feature>
<dbReference type="RefSeq" id="WP_217698636.1">
    <property type="nucleotide sequence ID" value="NZ_BMCL01000003.1"/>
</dbReference>
<sequence>MKQQKCGASTLHVTRIVWFVSLSGMTLPAFAAGAGVQGVIAEVISWVVLIVSPVFTLWAFWKVHIVPELMAEKRQHPQKEAIKVLCLLSLFFGGLLWPLAWLWAYTKPVFYRASYGRDKHDDYYAEESHLSDTDKQQAALVMRDQIADLQRKLTAIEGAGALNVSVAGGGASCLSSLPSSMRLSSG</sequence>